<gene>
    <name evidence="1" type="ORF">PZH42_01015</name>
</gene>
<reference evidence="1" key="1">
    <citation type="submission" date="2023-03" db="EMBL/GenBank/DDBJ databases">
        <title>DFI Biobank Strains.</title>
        <authorList>
            <person name="Mostad J."/>
            <person name="Paddock L."/>
            <person name="Medina S."/>
            <person name="Waligurski E."/>
            <person name="Barat B."/>
            <person name="Smith R."/>
            <person name="Burgo V."/>
            <person name="Metcalfe C."/>
            <person name="Woodson C."/>
            <person name="Sundararajan A."/>
            <person name="Ramaswamy R."/>
            <person name="Lin H."/>
            <person name="Pamer E.G."/>
        </authorList>
    </citation>
    <scope>NUCLEOTIDE SEQUENCE</scope>
    <source>
        <strain evidence="1">DFI.9.5</strain>
    </source>
</reference>
<dbReference type="RefSeq" id="WP_153881012.1">
    <property type="nucleotide sequence ID" value="NZ_JARFID010000001.1"/>
</dbReference>
<comment type="caution">
    <text evidence="1">The sequence shown here is derived from an EMBL/GenBank/DDBJ whole genome shotgun (WGS) entry which is preliminary data.</text>
</comment>
<evidence type="ECO:0000313" key="1">
    <source>
        <dbReference type="EMBL" id="MDE8692676.1"/>
    </source>
</evidence>
<protein>
    <submittedName>
        <fullName evidence="1">Uncharacterized protein</fullName>
    </submittedName>
</protein>
<name>A0AAW6LUT6_9BACE</name>
<dbReference type="AlphaFoldDB" id="A0AAW6LUT6"/>
<evidence type="ECO:0000313" key="2">
    <source>
        <dbReference type="Proteomes" id="UP001221924"/>
    </source>
</evidence>
<proteinExistence type="predicted"/>
<organism evidence="1 2">
    <name type="scientific">Bacteroides cellulosilyticus</name>
    <dbReference type="NCBI Taxonomy" id="246787"/>
    <lineage>
        <taxon>Bacteria</taxon>
        <taxon>Pseudomonadati</taxon>
        <taxon>Bacteroidota</taxon>
        <taxon>Bacteroidia</taxon>
        <taxon>Bacteroidales</taxon>
        <taxon>Bacteroidaceae</taxon>
        <taxon>Bacteroides</taxon>
    </lineage>
</organism>
<sequence>MKVIAFLADEPEKISDSRKRYYPIRESESDSSNYKNMGTSKKVYVW</sequence>
<dbReference type="EMBL" id="JARFID010000001">
    <property type="protein sequence ID" value="MDE8692676.1"/>
    <property type="molecule type" value="Genomic_DNA"/>
</dbReference>
<dbReference type="Proteomes" id="UP001221924">
    <property type="component" value="Unassembled WGS sequence"/>
</dbReference>
<accession>A0AAW6LUT6</accession>